<evidence type="ECO:0000313" key="13">
    <source>
        <dbReference type="EMBL" id="ERJ12914.1"/>
    </source>
</evidence>
<keyword evidence="14" id="KW-1185">Reference proteome</keyword>
<evidence type="ECO:0000259" key="11">
    <source>
        <dbReference type="PROSITE" id="PS50893"/>
    </source>
</evidence>
<evidence type="ECO:0000256" key="8">
    <source>
        <dbReference type="ARBA" id="ARBA00022989"/>
    </source>
</evidence>
<dbReference type="InParanoid" id="F7PVC1"/>
<keyword evidence="8 10" id="KW-1133">Transmembrane helix</keyword>
<dbReference type="InterPro" id="IPR003439">
    <property type="entry name" value="ABC_transporter-like_ATP-bd"/>
</dbReference>
<evidence type="ECO:0000256" key="1">
    <source>
        <dbReference type="ARBA" id="ARBA00004651"/>
    </source>
</evidence>
<feature type="transmembrane region" description="Helical" evidence="10">
    <location>
        <begin position="100"/>
        <end position="125"/>
    </location>
</feature>
<evidence type="ECO:0000256" key="2">
    <source>
        <dbReference type="ARBA" id="ARBA00005417"/>
    </source>
</evidence>
<sequence>MPKKDELGINEEQHTKHKRFLFRRQKRRRRNQKPDDAKNTIKRLIKYLSFQKKRFVIVLILISIKIAIDLSAPLLIAHTIDTYIIPVDGGAPSVTGVLQMVTYLILMYIVLSAFTYLQSHVMIGITQSTLKKMRQDLFEKVQTLSIKFFDKNKDGDLVSRLTSDIDEISNTLTGTVIQLYSSVVLLLGTAILMFSKNWQLALISLISIPLIYITTRIISKYSRRQHRKLRYQFGDVTGYVQETINGHSIIKSFSEEERMVDLFYKENDDLAKKQIKARIISNSLGPILSFINNLRYGIIIGAGAFFIVLNASSFTIGSVTFILAATTIGTLAAFIQLAQKFDQPIRQLSNLFTNIQNALASAERIFDILDDDAIIENKEDAIDLDHITGHVEFKQVSFSYIKDEPVLKGINLTANPGERIALVGHTGAGKTTIINLLTRFYDIDDGEILVDGHNLKDVTKQSLRNKIGIVLQDTNLFTGTIKENIRYGKLDATDEEIVEACKLARVHDFIDQLDDGYDTHLEKNGTNLSHGQRQLLSIARTILKDPDILILDEATSSVDTRTELRIQEGMNNLMKGRTSFIIAHRLSTIRDADAILVMEEGEIKERGNHHELLDLDGIYAELHNSMVEEQVPIKTAS</sequence>
<keyword evidence="4" id="KW-1003">Cell membrane</keyword>
<reference evidence="13 14" key="2">
    <citation type="journal article" date="2013" name="PLoS ONE">
        <title>INDIGO - INtegrated Data Warehouse of MIcrobial GenOmes with Examples from the Red Sea Extremophiles.</title>
        <authorList>
            <person name="Alam I."/>
            <person name="Antunes A."/>
            <person name="Kamau A.A."/>
            <person name="Ba Alawi W."/>
            <person name="Kalkatawi M."/>
            <person name="Stingl U."/>
            <person name="Bajic V.B."/>
        </authorList>
    </citation>
    <scope>NUCLEOTIDE SEQUENCE [LARGE SCALE GENOMIC DNA]</scope>
    <source>
        <strain evidence="13 14">SSD-17B</strain>
    </source>
</reference>
<dbReference type="FunFam" id="1.20.1560.10:FF:000011">
    <property type="entry name" value="Multidrug ABC transporter ATP-binding protein"/>
    <property type="match status" value="1"/>
</dbReference>
<dbReference type="PANTHER" id="PTHR43394">
    <property type="entry name" value="ATP-DEPENDENT PERMEASE MDL1, MITOCHONDRIAL"/>
    <property type="match status" value="1"/>
</dbReference>
<feature type="domain" description="ABC transporter" evidence="11">
    <location>
        <begin position="391"/>
        <end position="625"/>
    </location>
</feature>
<gene>
    <name evidence="13" type="ORF">HLPCO_001254</name>
</gene>
<accession>F7PVC1</accession>
<dbReference type="InterPro" id="IPR039421">
    <property type="entry name" value="Type_1_exporter"/>
</dbReference>
<dbReference type="Gene3D" id="3.40.50.300">
    <property type="entry name" value="P-loop containing nucleotide triphosphate hydrolases"/>
    <property type="match status" value="1"/>
</dbReference>
<keyword evidence="9 10" id="KW-0472">Membrane</keyword>
<dbReference type="RefSeq" id="WP_008825673.1">
    <property type="nucleotide sequence ID" value="NZ_AFNU02000003.1"/>
</dbReference>
<dbReference type="AlphaFoldDB" id="F7PVC1"/>
<keyword evidence="5 10" id="KW-0812">Transmembrane</keyword>
<dbReference type="PROSITE" id="PS50929">
    <property type="entry name" value="ABC_TM1F"/>
    <property type="match status" value="1"/>
</dbReference>
<dbReference type="GO" id="GO:0005886">
    <property type="term" value="C:plasma membrane"/>
    <property type="evidence" value="ECO:0007669"/>
    <property type="project" value="UniProtKB-SubCell"/>
</dbReference>
<feature type="transmembrane region" description="Helical" evidence="10">
    <location>
        <begin position="55"/>
        <end position="80"/>
    </location>
</feature>
<reference evidence="13 14" key="1">
    <citation type="journal article" date="2011" name="J. Bacteriol.">
        <title>Genome sequence of Haloplasma contractile, an unusual contractile bacterium from a deep-sea anoxic brine lake.</title>
        <authorList>
            <person name="Antunes A."/>
            <person name="Alam I."/>
            <person name="El Dorry H."/>
            <person name="Siam R."/>
            <person name="Robertson A."/>
            <person name="Bajic V.B."/>
            <person name="Stingl U."/>
        </authorList>
    </citation>
    <scope>NUCLEOTIDE SEQUENCE [LARGE SCALE GENOMIC DNA]</scope>
    <source>
        <strain evidence="13 14">SSD-17B</strain>
    </source>
</reference>
<keyword evidence="13" id="KW-0378">Hydrolase</keyword>
<dbReference type="InterPro" id="IPR027417">
    <property type="entry name" value="P-loop_NTPase"/>
</dbReference>
<dbReference type="InterPro" id="IPR003593">
    <property type="entry name" value="AAA+_ATPase"/>
</dbReference>
<dbReference type="eggNOG" id="COG1132">
    <property type="taxonomic scope" value="Bacteria"/>
</dbReference>
<comment type="similarity">
    <text evidence="2">Belongs to the ABC transporter superfamily.</text>
</comment>
<dbReference type="SUPFAM" id="SSF90123">
    <property type="entry name" value="ABC transporter transmembrane region"/>
    <property type="match status" value="1"/>
</dbReference>
<dbReference type="PROSITE" id="PS00211">
    <property type="entry name" value="ABC_TRANSPORTER_1"/>
    <property type="match status" value="1"/>
</dbReference>
<comment type="caution">
    <text evidence="13">The sequence shown here is derived from an EMBL/GenBank/DDBJ whole genome shotgun (WGS) entry which is preliminary data.</text>
</comment>
<dbReference type="SMART" id="SM00382">
    <property type="entry name" value="AAA"/>
    <property type="match status" value="1"/>
</dbReference>
<dbReference type="FunFam" id="3.40.50.300:FF:000287">
    <property type="entry name" value="Multidrug ABC transporter ATP-binding protein"/>
    <property type="match status" value="1"/>
</dbReference>
<organism evidence="13 14">
    <name type="scientific">Haloplasma contractile SSD-17B</name>
    <dbReference type="NCBI Taxonomy" id="1033810"/>
    <lineage>
        <taxon>Bacteria</taxon>
        <taxon>Bacillati</taxon>
        <taxon>Mycoplasmatota</taxon>
        <taxon>Mollicutes</taxon>
        <taxon>Haloplasmatales</taxon>
        <taxon>Haloplasmataceae</taxon>
        <taxon>Haloplasma</taxon>
    </lineage>
</organism>
<evidence type="ECO:0000256" key="9">
    <source>
        <dbReference type="ARBA" id="ARBA00023136"/>
    </source>
</evidence>
<dbReference type="InterPro" id="IPR017871">
    <property type="entry name" value="ABC_transporter-like_CS"/>
</dbReference>
<evidence type="ECO:0000256" key="10">
    <source>
        <dbReference type="SAM" id="Phobius"/>
    </source>
</evidence>
<dbReference type="EMBL" id="AFNU02000003">
    <property type="protein sequence ID" value="ERJ12914.1"/>
    <property type="molecule type" value="Genomic_DNA"/>
</dbReference>
<keyword evidence="7 13" id="KW-0067">ATP-binding</keyword>
<dbReference type="GO" id="GO:0005524">
    <property type="term" value="F:ATP binding"/>
    <property type="evidence" value="ECO:0007669"/>
    <property type="project" value="UniProtKB-KW"/>
</dbReference>
<name>F7PVC1_9MOLU</name>
<evidence type="ECO:0000256" key="3">
    <source>
        <dbReference type="ARBA" id="ARBA00022448"/>
    </source>
</evidence>
<dbReference type="EC" id="3.6.3.-" evidence="13"/>
<feature type="transmembrane region" description="Helical" evidence="10">
    <location>
        <begin position="200"/>
        <end position="218"/>
    </location>
</feature>
<feature type="transmembrane region" description="Helical" evidence="10">
    <location>
        <begin position="294"/>
        <end position="312"/>
    </location>
</feature>
<feature type="domain" description="ABC transmembrane type-1" evidence="12">
    <location>
        <begin position="56"/>
        <end position="357"/>
    </location>
</feature>
<proteinExistence type="inferred from homology"/>
<evidence type="ECO:0000256" key="6">
    <source>
        <dbReference type="ARBA" id="ARBA00022741"/>
    </source>
</evidence>
<dbReference type="STRING" id="1033810.HLPCO_001254"/>
<evidence type="ECO:0000259" key="12">
    <source>
        <dbReference type="PROSITE" id="PS50929"/>
    </source>
</evidence>
<dbReference type="PROSITE" id="PS50893">
    <property type="entry name" value="ABC_TRANSPORTER_2"/>
    <property type="match status" value="1"/>
</dbReference>
<comment type="subcellular location">
    <subcellularLocation>
        <location evidence="1">Cell membrane</location>
        <topology evidence="1">Multi-pass membrane protein</topology>
    </subcellularLocation>
</comment>
<dbReference type="GO" id="GO:0016887">
    <property type="term" value="F:ATP hydrolysis activity"/>
    <property type="evidence" value="ECO:0007669"/>
    <property type="project" value="InterPro"/>
</dbReference>
<dbReference type="GO" id="GO:0015421">
    <property type="term" value="F:ABC-type oligopeptide transporter activity"/>
    <property type="evidence" value="ECO:0007669"/>
    <property type="project" value="TreeGrafter"/>
</dbReference>
<dbReference type="Pfam" id="PF00005">
    <property type="entry name" value="ABC_tran"/>
    <property type="match status" value="1"/>
</dbReference>
<dbReference type="CDD" id="cd03254">
    <property type="entry name" value="ABCC_Glucan_exporter_like"/>
    <property type="match status" value="1"/>
</dbReference>
<evidence type="ECO:0000256" key="7">
    <source>
        <dbReference type="ARBA" id="ARBA00022840"/>
    </source>
</evidence>
<evidence type="ECO:0000256" key="4">
    <source>
        <dbReference type="ARBA" id="ARBA00022475"/>
    </source>
</evidence>
<protein>
    <submittedName>
        <fullName evidence="13">ATP-binding cassette subfamily B bacterial MsbA protein</fullName>
        <ecNumber evidence="13">3.6.3.-</ecNumber>
    </submittedName>
</protein>
<dbReference type="SUPFAM" id="SSF52540">
    <property type="entry name" value="P-loop containing nucleoside triphosphate hydrolases"/>
    <property type="match status" value="1"/>
</dbReference>
<dbReference type="FunCoup" id="F7PVC1">
    <property type="interactions" value="308"/>
</dbReference>
<evidence type="ECO:0000256" key="5">
    <source>
        <dbReference type="ARBA" id="ARBA00022692"/>
    </source>
</evidence>
<dbReference type="Gene3D" id="1.20.1560.10">
    <property type="entry name" value="ABC transporter type 1, transmembrane domain"/>
    <property type="match status" value="1"/>
</dbReference>
<keyword evidence="6" id="KW-0547">Nucleotide-binding</keyword>
<feature type="transmembrane region" description="Helical" evidence="10">
    <location>
        <begin position="176"/>
        <end position="194"/>
    </location>
</feature>
<feature type="transmembrane region" description="Helical" evidence="10">
    <location>
        <begin position="318"/>
        <end position="338"/>
    </location>
</feature>
<dbReference type="PANTHER" id="PTHR43394:SF1">
    <property type="entry name" value="ATP-BINDING CASSETTE SUB-FAMILY B MEMBER 10, MITOCHONDRIAL"/>
    <property type="match status" value="1"/>
</dbReference>
<dbReference type="InterPro" id="IPR036640">
    <property type="entry name" value="ABC1_TM_sf"/>
</dbReference>
<evidence type="ECO:0000313" key="14">
    <source>
        <dbReference type="Proteomes" id="UP000005707"/>
    </source>
</evidence>
<dbReference type="Pfam" id="PF00664">
    <property type="entry name" value="ABC_membrane"/>
    <property type="match status" value="1"/>
</dbReference>
<dbReference type="OrthoDB" id="9770415at2"/>
<dbReference type="InterPro" id="IPR011527">
    <property type="entry name" value="ABC1_TM_dom"/>
</dbReference>
<keyword evidence="3" id="KW-0813">Transport</keyword>
<dbReference type="CDD" id="cd18547">
    <property type="entry name" value="ABC_6TM_Tm288_like"/>
    <property type="match status" value="1"/>
</dbReference>
<dbReference type="Proteomes" id="UP000005707">
    <property type="component" value="Unassembled WGS sequence"/>
</dbReference>